<evidence type="ECO:0000256" key="6">
    <source>
        <dbReference type="ARBA" id="ARBA00023145"/>
    </source>
</evidence>
<dbReference type="Pfam" id="PF00656">
    <property type="entry name" value="Peptidase_C14"/>
    <property type="match status" value="1"/>
</dbReference>
<feature type="domain" description="Caspase family p20" evidence="9">
    <location>
        <begin position="98"/>
        <end position="224"/>
    </location>
</feature>
<dbReference type="Proteomes" id="UP000008820">
    <property type="component" value="Chromosome 2"/>
</dbReference>
<dbReference type="AlphaFoldDB" id="A0A1S4G240"/>
<evidence type="ECO:0000313" key="11">
    <source>
        <dbReference type="Proteomes" id="UP000008820"/>
    </source>
</evidence>
<evidence type="ECO:0000313" key="10">
    <source>
        <dbReference type="EnsemblMetazoa" id="AAEL014348-PB"/>
    </source>
</evidence>
<gene>
    <name evidence="10" type="primary">5564196</name>
</gene>
<feature type="domain" description="Caspase family p10" evidence="8">
    <location>
        <begin position="237"/>
        <end position="332"/>
    </location>
</feature>
<dbReference type="GO" id="GO:0045476">
    <property type="term" value="P:nurse cell apoptotic process"/>
    <property type="evidence" value="ECO:0007669"/>
    <property type="project" value="UniProtKB-ARBA"/>
</dbReference>
<dbReference type="PROSITE" id="PS50208">
    <property type="entry name" value="CASPASE_P20"/>
    <property type="match status" value="1"/>
</dbReference>
<evidence type="ECO:0000259" key="9">
    <source>
        <dbReference type="PROSITE" id="PS50208"/>
    </source>
</evidence>
<dbReference type="SMART" id="SM00115">
    <property type="entry name" value="CASc"/>
    <property type="match status" value="1"/>
</dbReference>
<dbReference type="SUPFAM" id="SSF52129">
    <property type="entry name" value="Caspase-like"/>
    <property type="match status" value="1"/>
</dbReference>
<dbReference type="GO" id="GO:0016322">
    <property type="term" value="P:neuron remodeling"/>
    <property type="evidence" value="ECO:0007669"/>
    <property type="project" value="UniProtKB-ARBA"/>
</dbReference>
<reference evidence="10" key="2">
    <citation type="submission" date="2020-05" db="UniProtKB">
        <authorList>
            <consortium name="EnsemblMetazoa"/>
        </authorList>
    </citation>
    <scope>IDENTIFICATION</scope>
    <source>
        <strain evidence="10">LVP_AGWG</strain>
    </source>
</reference>
<evidence type="ECO:0000256" key="4">
    <source>
        <dbReference type="ARBA" id="ARBA00022801"/>
    </source>
</evidence>
<dbReference type="GO" id="GO:0006508">
    <property type="term" value="P:proteolysis"/>
    <property type="evidence" value="ECO:0007669"/>
    <property type="project" value="UniProtKB-KW"/>
</dbReference>
<dbReference type="InterPro" id="IPR029030">
    <property type="entry name" value="Caspase-like_dom_sf"/>
</dbReference>
<dbReference type="GO" id="GO:0005737">
    <property type="term" value="C:cytoplasm"/>
    <property type="evidence" value="ECO:0007669"/>
    <property type="project" value="TreeGrafter"/>
</dbReference>
<dbReference type="CDD" id="cd00032">
    <property type="entry name" value="CASc"/>
    <property type="match status" value="1"/>
</dbReference>
<dbReference type="PROSITE" id="PS50207">
    <property type="entry name" value="CASPASE_P10"/>
    <property type="match status" value="1"/>
</dbReference>
<dbReference type="InterPro" id="IPR033139">
    <property type="entry name" value="Caspase_cys_AS"/>
</dbReference>
<dbReference type="InterPro" id="IPR011600">
    <property type="entry name" value="Pept_C14_caspase"/>
</dbReference>
<evidence type="ECO:0000256" key="3">
    <source>
        <dbReference type="ARBA" id="ARBA00022703"/>
    </source>
</evidence>
<keyword evidence="5" id="KW-0788">Thiol protease</keyword>
<dbReference type="GO" id="GO:0004197">
    <property type="term" value="F:cysteine-type endopeptidase activity"/>
    <property type="evidence" value="ECO:0007669"/>
    <property type="project" value="InterPro"/>
</dbReference>
<proteinExistence type="inferred from homology"/>
<accession>A0A1S4G240</accession>
<dbReference type="FunCoup" id="A0A1S4G240">
    <property type="interactions" value="1056"/>
</dbReference>
<keyword evidence="6" id="KW-0865">Zymogen</keyword>
<keyword evidence="4" id="KW-0378">Hydrolase</keyword>
<dbReference type="GO" id="GO:1990525">
    <property type="term" value="F:BIR domain binding"/>
    <property type="evidence" value="ECO:0007669"/>
    <property type="project" value="UniProtKB-ARBA"/>
</dbReference>
<evidence type="ECO:0000256" key="1">
    <source>
        <dbReference type="ARBA" id="ARBA00010134"/>
    </source>
</evidence>
<dbReference type="OrthoDB" id="6116485at2759"/>
<dbReference type="InterPro" id="IPR015917">
    <property type="entry name" value="Pept_C14A"/>
</dbReference>
<dbReference type="PANTHER" id="PTHR10454">
    <property type="entry name" value="CASPASE"/>
    <property type="match status" value="1"/>
</dbReference>
<comment type="similarity">
    <text evidence="1 7">Belongs to the peptidase C14A family.</text>
</comment>
<dbReference type="InterPro" id="IPR001309">
    <property type="entry name" value="Pept_C14_p20"/>
</dbReference>
<sequence>MVNELDTCYLLNCVTKGHALVRIDRFLESVKVLCLIFEVHNHVGRWINIVSHLFGLQTMKKIMFGRKEVNSPQQMIPTVAPAYTIERYSAYYPMNHKHRGKAIIFAHSVFAVKNVNLPNRDGSDVDCEMLVESLKRLHFDVTLYKDYRLKDILLVIEKVSLMDHSNSDCLLVAVLSHGDEGEVIYAHDCPYQISSIWTQFTGDRCRTLVGKPKIFIIQACRGNDLDSGVKVEKDGVARYSIPTNADFLFAFATIPGYMSFRNTKNGSWFIRELCNELNENGQRYDMLTLLTFVVQKVAYGYESYAPVHPDHHMKKQTPCVVSMLTRLLLFNNV</sequence>
<dbReference type="InParanoid" id="A0A1S4G240"/>
<dbReference type="EnsemblMetazoa" id="AAEL014348-RB">
    <property type="protein sequence ID" value="AAEL014348-PB"/>
    <property type="gene ID" value="AAEL014348"/>
</dbReference>
<keyword evidence="11" id="KW-1185">Reference proteome</keyword>
<dbReference type="GO" id="GO:0045751">
    <property type="term" value="P:negative regulation of Toll signaling pathway"/>
    <property type="evidence" value="ECO:0007669"/>
    <property type="project" value="UniProtKB-ARBA"/>
</dbReference>
<dbReference type="InterPro" id="IPR002398">
    <property type="entry name" value="Pept_C14"/>
</dbReference>
<dbReference type="Gene3D" id="3.40.50.1460">
    <property type="match status" value="1"/>
</dbReference>
<protein>
    <submittedName>
        <fullName evidence="10">Uncharacterized protein</fullName>
    </submittedName>
</protein>
<dbReference type="PANTHER" id="PTHR10454:SF245">
    <property type="entry name" value="CASPASE-RELATED"/>
    <property type="match status" value="1"/>
</dbReference>
<reference evidence="10 11" key="1">
    <citation type="submission" date="2017-06" db="EMBL/GenBank/DDBJ databases">
        <title>Aedes aegypti genome working group (AGWG) sequencing and assembly.</title>
        <authorList>
            <consortium name="Aedes aegypti Genome Working Group (AGWG)"/>
            <person name="Matthews B.J."/>
        </authorList>
    </citation>
    <scope>NUCLEOTIDE SEQUENCE [LARGE SCALE GENOMIC DNA]</scope>
    <source>
        <strain evidence="10 11">LVP_AGWG</strain>
    </source>
</reference>
<evidence type="ECO:0000256" key="5">
    <source>
        <dbReference type="ARBA" id="ARBA00022807"/>
    </source>
</evidence>
<dbReference type="FunFam" id="3.40.50.1460:FF:000001">
    <property type="entry name" value="Caspase-3 preproprotein"/>
    <property type="match status" value="1"/>
</dbReference>
<dbReference type="VEuPathDB" id="VectorBase:AAEL014348"/>
<dbReference type="InterPro" id="IPR002138">
    <property type="entry name" value="Pept_C14_p10"/>
</dbReference>
<keyword evidence="2" id="KW-0645">Protease</keyword>
<evidence type="ECO:0000256" key="2">
    <source>
        <dbReference type="ARBA" id="ARBA00022670"/>
    </source>
</evidence>
<keyword evidence="3" id="KW-0053">Apoptosis</keyword>
<dbReference type="PRINTS" id="PR00376">
    <property type="entry name" value="IL1BCENZYME"/>
</dbReference>
<evidence type="ECO:0000256" key="7">
    <source>
        <dbReference type="RuleBase" id="RU003971"/>
    </source>
</evidence>
<dbReference type="PROSITE" id="PS01122">
    <property type="entry name" value="CASPASE_CYS"/>
    <property type="match status" value="1"/>
</dbReference>
<organism evidence="10 11">
    <name type="scientific">Aedes aegypti</name>
    <name type="common">Yellowfever mosquito</name>
    <name type="synonym">Culex aegypti</name>
    <dbReference type="NCBI Taxonomy" id="7159"/>
    <lineage>
        <taxon>Eukaryota</taxon>
        <taxon>Metazoa</taxon>
        <taxon>Ecdysozoa</taxon>
        <taxon>Arthropoda</taxon>
        <taxon>Hexapoda</taxon>
        <taxon>Insecta</taxon>
        <taxon>Pterygota</taxon>
        <taxon>Neoptera</taxon>
        <taxon>Endopterygota</taxon>
        <taxon>Diptera</taxon>
        <taxon>Nematocera</taxon>
        <taxon>Culicoidea</taxon>
        <taxon>Culicidae</taxon>
        <taxon>Culicinae</taxon>
        <taxon>Aedini</taxon>
        <taxon>Aedes</taxon>
        <taxon>Stegomyia</taxon>
    </lineage>
</organism>
<dbReference type="PROSITE" id="PS01121">
    <property type="entry name" value="CASPASE_HIS"/>
    <property type="match status" value="1"/>
</dbReference>
<dbReference type="GO" id="GO:0043525">
    <property type="term" value="P:positive regulation of neuron apoptotic process"/>
    <property type="evidence" value="ECO:0007669"/>
    <property type="project" value="TreeGrafter"/>
</dbReference>
<name>A0A1S4G240_AEDAE</name>
<evidence type="ECO:0000259" key="8">
    <source>
        <dbReference type="PROSITE" id="PS50207"/>
    </source>
</evidence>
<dbReference type="InterPro" id="IPR016129">
    <property type="entry name" value="Caspase_his_AS"/>
</dbReference>